<comment type="function">
    <text evidence="1">Catalyzes a mechanistically unusual reaction, the ATP-dependent insertion of CO2 between the N7 and N8 nitrogen atoms of 7,8-diaminopelargonic acid (DAPA, also called 7,8-diammoniononanoate) to form a ureido ring.</text>
</comment>
<gene>
    <name evidence="2" type="primary">cioD</name>
    <name evidence="1" type="synonym">bioD</name>
    <name evidence="2" type="ordered locus">Pro_1625</name>
</gene>
<feature type="binding site" evidence="1">
    <location>
        <position position="103"/>
    </location>
    <ligand>
        <name>Mg(2+)</name>
        <dbReference type="ChEBI" id="CHEBI:18420"/>
    </ligand>
</feature>
<dbReference type="UniPathway" id="UPA00078">
    <property type="reaction ID" value="UER00161"/>
</dbReference>
<dbReference type="EC" id="6.3.3.3" evidence="1"/>
<comment type="subunit">
    <text evidence="1">Homodimer.</text>
</comment>
<dbReference type="GO" id="GO:0004141">
    <property type="term" value="F:dethiobiotin synthase activity"/>
    <property type="evidence" value="ECO:0007669"/>
    <property type="project" value="UniProtKB-UniRule"/>
</dbReference>
<feature type="binding site" evidence="1">
    <location>
        <position position="20"/>
    </location>
    <ligand>
        <name>Mg(2+)</name>
        <dbReference type="ChEBI" id="CHEBI:18420"/>
    </ligand>
</feature>
<comment type="caution">
    <text evidence="1">Lacks conserved residue(s) required for the propagation of feature annotation.</text>
</comment>
<dbReference type="InterPro" id="IPR004472">
    <property type="entry name" value="DTB_synth_BioD"/>
</dbReference>
<dbReference type="AlphaFoldDB" id="Q7VA42"/>
<keyword evidence="1" id="KW-0479">Metal-binding</keyword>
<reference evidence="2 3" key="1">
    <citation type="journal article" date="2003" name="Proc. Natl. Acad. Sci. U.S.A.">
        <title>Genome sequence of the cyanobacterium Prochlorococcus marinus SS120, a nearly minimal oxyphototrophic genome.</title>
        <authorList>
            <person name="Dufresne A."/>
            <person name="Salanoubat M."/>
            <person name="Partensky F."/>
            <person name="Artiguenave F."/>
            <person name="Axmann I.M."/>
            <person name="Barbe V."/>
            <person name="Duprat S."/>
            <person name="Galperin M.Y."/>
            <person name="Koonin E.V."/>
            <person name="Le Gall F."/>
            <person name="Makarova K.S."/>
            <person name="Ostrowski M."/>
            <person name="Oztas S."/>
            <person name="Robert C."/>
            <person name="Rogozin I.B."/>
            <person name="Scanlan D.J."/>
            <person name="Tandeau de Marsac N."/>
            <person name="Weissenbach J."/>
            <person name="Wincker P."/>
            <person name="Wolf Y.I."/>
            <person name="Hess W.R."/>
        </authorList>
    </citation>
    <scope>NUCLEOTIDE SEQUENCE [LARGE SCALE GENOMIC DNA]</scope>
    <source>
        <strain evidence="3">SARG / CCMP1375 / SS120</strain>
    </source>
</reference>
<sequence length="219" mass="24202">MNIKSLKVVVCGTDTDVGKTVVSSLLVQGLSGVYWKPIQSGLEGGGDTNRVCELLTLPKERWIPEKYKFKAAVSPHWAAEQEHIIIKPNLLKVPLVNQSLIIETAGGVMVPLTRQYLQIDLLKEWMLPIIIVARSGLGTLNHTLLSIEALTKRKIPILGLIINGPLHKDNPKTLEQFGGVPVIAQLPKLASLSASSLAKEWLKQDIRNRLEQLLETTNR</sequence>
<dbReference type="HAMAP" id="MF_00336">
    <property type="entry name" value="BioD"/>
    <property type="match status" value="1"/>
</dbReference>
<dbReference type="PIRSF" id="PIRSF006755">
    <property type="entry name" value="DTB_synth"/>
    <property type="match status" value="1"/>
</dbReference>
<keyword evidence="1" id="KW-0547">Nucleotide-binding</keyword>
<dbReference type="HOGENOM" id="CLU_072551_2_0_3"/>
<organism evidence="2 3">
    <name type="scientific">Prochlorococcus marinus (strain SARG / CCMP1375 / SS120)</name>
    <dbReference type="NCBI Taxonomy" id="167539"/>
    <lineage>
        <taxon>Bacteria</taxon>
        <taxon>Bacillati</taxon>
        <taxon>Cyanobacteriota</taxon>
        <taxon>Cyanophyceae</taxon>
        <taxon>Synechococcales</taxon>
        <taxon>Prochlorococcaceae</taxon>
        <taxon>Prochlorococcus</taxon>
    </lineage>
</organism>
<feature type="binding site" evidence="1">
    <location>
        <begin position="187"/>
        <end position="189"/>
    </location>
    <ligand>
        <name>ATP</name>
        <dbReference type="ChEBI" id="CHEBI:30616"/>
    </ligand>
</feature>
<dbReference type="STRING" id="167539.Pro_1625"/>
<keyword evidence="1" id="KW-0460">Magnesium</keyword>
<dbReference type="Pfam" id="PF13500">
    <property type="entry name" value="AAA_26"/>
    <property type="match status" value="1"/>
</dbReference>
<dbReference type="GO" id="GO:0009102">
    <property type="term" value="P:biotin biosynthetic process"/>
    <property type="evidence" value="ECO:0007669"/>
    <property type="project" value="UniProtKB-UniRule"/>
</dbReference>
<dbReference type="GO" id="GO:0005829">
    <property type="term" value="C:cytosol"/>
    <property type="evidence" value="ECO:0007669"/>
    <property type="project" value="TreeGrafter"/>
</dbReference>
<feature type="binding site" evidence="1">
    <location>
        <position position="47"/>
    </location>
    <ligand>
        <name>Mg(2+)</name>
        <dbReference type="ChEBI" id="CHEBI:18420"/>
    </ligand>
</feature>
<dbReference type="CDD" id="cd03109">
    <property type="entry name" value="DTBS"/>
    <property type="match status" value="1"/>
</dbReference>
<comment type="similarity">
    <text evidence="1">Belongs to the dethiobiotin synthetase family.</text>
</comment>
<feature type="active site" evidence="1">
    <location>
        <position position="36"/>
    </location>
</feature>
<keyword evidence="3" id="KW-1185">Reference proteome</keyword>
<proteinExistence type="inferred from homology"/>
<feature type="binding site" evidence="1">
    <location>
        <position position="47"/>
    </location>
    <ligand>
        <name>ATP</name>
        <dbReference type="ChEBI" id="CHEBI:30616"/>
    </ligand>
</feature>
<comment type="pathway">
    <text evidence="1">Cofactor biosynthesis; biotin biosynthesis; biotin from 7,8-diaminononanoate: step 1/2.</text>
</comment>
<feature type="binding site" evidence="1">
    <location>
        <begin position="103"/>
        <end position="106"/>
    </location>
    <ligand>
        <name>ATP</name>
        <dbReference type="ChEBI" id="CHEBI:30616"/>
    </ligand>
</feature>
<comment type="catalytic activity">
    <reaction evidence="1">
        <text>(7R,8S)-7,8-diammoniononanoate + CO2 + ATP = (4R,5S)-dethiobiotin + ADP + phosphate + 3 H(+)</text>
        <dbReference type="Rhea" id="RHEA:15805"/>
        <dbReference type="ChEBI" id="CHEBI:15378"/>
        <dbReference type="ChEBI" id="CHEBI:16526"/>
        <dbReference type="ChEBI" id="CHEBI:30616"/>
        <dbReference type="ChEBI" id="CHEBI:43474"/>
        <dbReference type="ChEBI" id="CHEBI:149469"/>
        <dbReference type="ChEBI" id="CHEBI:149473"/>
        <dbReference type="ChEBI" id="CHEBI:456216"/>
        <dbReference type="EC" id="6.3.3.3"/>
    </reaction>
</comment>
<comment type="subcellular location">
    <subcellularLocation>
        <location evidence="1">Cytoplasm</location>
    </subcellularLocation>
</comment>
<dbReference type="OrthoDB" id="9802097at2"/>
<evidence type="ECO:0000256" key="1">
    <source>
        <dbReference type="HAMAP-Rule" id="MF_00336"/>
    </source>
</evidence>
<feature type="binding site" evidence="1">
    <location>
        <position position="40"/>
    </location>
    <ligand>
        <name>substrate</name>
    </ligand>
</feature>
<dbReference type="SUPFAM" id="SSF52540">
    <property type="entry name" value="P-loop containing nucleoside triphosphate hydrolases"/>
    <property type="match status" value="1"/>
</dbReference>
<keyword evidence="1" id="KW-0963">Cytoplasm</keyword>
<dbReference type="RefSeq" id="WP_011125775.1">
    <property type="nucleotide sequence ID" value="NC_005042.1"/>
</dbReference>
<dbReference type="PANTHER" id="PTHR43210">
    <property type="entry name" value="DETHIOBIOTIN SYNTHETASE"/>
    <property type="match status" value="1"/>
</dbReference>
<keyword evidence="1" id="KW-0067">ATP-binding</keyword>
<dbReference type="InterPro" id="IPR027417">
    <property type="entry name" value="P-loop_NTPase"/>
</dbReference>
<dbReference type="GO" id="GO:0005524">
    <property type="term" value="F:ATP binding"/>
    <property type="evidence" value="ECO:0007669"/>
    <property type="project" value="UniProtKB-UniRule"/>
</dbReference>
<dbReference type="GO" id="GO:0000287">
    <property type="term" value="F:magnesium ion binding"/>
    <property type="evidence" value="ECO:0007669"/>
    <property type="project" value="UniProtKB-UniRule"/>
</dbReference>
<dbReference type="PATRIC" id="fig|167539.5.peg.1717"/>
<name>Q7VA42_PROMA</name>
<dbReference type="Gene3D" id="3.40.50.300">
    <property type="entry name" value="P-loop containing nucleotide triphosphate hydrolases"/>
    <property type="match status" value="1"/>
</dbReference>
<comment type="cofactor">
    <cofactor evidence="1">
        <name>Mg(2+)</name>
        <dbReference type="ChEBI" id="CHEBI:18420"/>
    </cofactor>
</comment>
<dbReference type="KEGG" id="pma:Pro_1625"/>
<dbReference type="EnsemblBacteria" id="AAQ00669">
    <property type="protein sequence ID" value="AAQ00669"/>
    <property type="gene ID" value="Pro_1625"/>
</dbReference>
<protein>
    <recommendedName>
        <fullName evidence="1">ATP-dependent dethiobiotin synthetase BioD</fullName>
        <ecNumber evidence="1">6.3.3.3</ecNumber>
    </recommendedName>
    <alternativeName>
        <fullName evidence="1">DTB synthetase</fullName>
        <shortName evidence="1">DTBS</shortName>
    </alternativeName>
    <alternativeName>
        <fullName evidence="1">Dethiobiotin synthase</fullName>
    </alternativeName>
</protein>
<dbReference type="eggNOG" id="COG0132">
    <property type="taxonomic scope" value="Bacteria"/>
</dbReference>
<keyword evidence="1" id="KW-0093">Biotin biosynthesis</keyword>
<keyword evidence="1" id="KW-0436">Ligase</keyword>
<accession>Q7VA42</accession>
<dbReference type="NCBIfam" id="TIGR00347">
    <property type="entry name" value="bioD"/>
    <property type="match status" value="1"/>
</dbReference>
<dbReference type="Proteomes" id="UP000001420">
    <property type="component" value="Chromosome"/>
</dbReference>
<feature type="binding site" evidence="1">
    <location>
        <begin position="16"/>
        <end position="21"/>
    </location>
    <ligand>
        <name>ATP</name>
        <dbReference type="ChEBI" id="CHEBI:30616"/>
    </ligand>
</feature>
<dbReference type="PANTHER" id="PTHR43210:SF5">
    <property type="entry name" value="DETHIOBIOTIN SYNTHETASE"/>
    <property type="match status" value="1"/>
</dbReference>
<evidence type="ECO:0000313" key="2">
    <source>
        <dbReference type="EMBL" id="AAQ00669.1"/>
    </source>
</evidence>
<dbReference type="EMBL" id="AE017126">
    <property type="protein sequence ID" value="AAQ00669.1"/>
    <property type="molecule type" value="Genomic_DNA"/>
</dbReference>
<evidence type="ECO:0000313" key="3">
    <source>
        <dbReference type="Proteomes" id="UP000001420"/>
    </source>
</evidence>